<evidence type="ECO:0000256" key="8">
    <source>
        <dbReference type="ARBA" id="ARBA00023315"/>
    </source>
</evidence>
<evidence type="ECO:0000259" key="11">
    <source>
        <dbReference type="PROSITE" id="PS50968"/>
    </source>
</evidence>
<dbReference type="Pfam" id="PF00364">
    <property type="entry name" value="Biotin_lipoyl"/>
    <property type="match status" value="1"/>
</dbReference>
<keyword evidence="4 9" id="KW-0808">Transferase</keyword>
<dbReference type="PROSITE" id="PS50968">
    <property type="entry name" value="BIOTINYL_LIPOYL"/>
    <property type="match status" value="1"/>
</dbReference>
<comment type="cofactor">
    <cofactor evidence="1 9">
        <name>(R)-lipoate</name>
        <dbReference type="ChEBI" id="CHEBI:83088"/>
    </cofactor>
</comment>
<dbReference type="InterPro" id="IPR000089">
    <property type="entry name" value="Biotin_lipoyl"/>
</dbReference>
<evidence type="ECO:0000256" key="3">
    <source>
        <dbReference type="ARBA" id="ARBA00007317"/>
    </source>
</evidence>
<dbReference type="Pfam" id="PF00198">
    <property type="entry name" value="2-oxoacid_dh"/>
    <property type="match status" value="1"/>
</dbReference>
<organism evidence="13 14">
    <name type="scientific">Kwoniella europaea PYCC6329</name>
    <dbReference type="NCBI Taxonomy" id="1423913"/>
    <lineage>
        <taxon>Eukaryota</taxon>
        <taxon>Fungi</taxon>
        <taxon>Dikarya</taxon>
        <taxon>Basidiomycota</taxon>
        <taxon>Agaricomycotina</taxon>
        <taxon>Tremellomycetes</taxon>
        <taxon>Tremellales</taxon>
        <taxon>Cryptococcaceae</taxon>
        <taxon>Kwoniella</taxon>
    </lineage>
</organism>
<evidence type="ECO:0000256" key="5">
    <source>
        <dbReference type="ARBA" id="ARBA00022823"/>
    </source>
</evidence>
<evidence type="ECO:0000256" key="2">
    <source>
        <dbReference type="ARBA" id="ARBA00004305"/>
    </source>
</evidence>
<accession>A0AAX4KJI1</accession>
<evidence type="ECO:0000313" key="14">
    <source>
        <dbReference type="Proteomes" id="UP001358614"/>
    </source>
</evidence>
<keyword evidence="5 9" id="KW-0450">Lipoyl</keyword>
<comment type="subcellular location">
    <subcellularLocation>
        <location evidence="2">Mitochondrion matrix</location>
    </subcellularLocation>
</comment>
<keyword evidence="6" id="KW-0809">Transit peptide</keyword>
<protein>
    <recommendedName>
        <fullName evidence="9">Dihydrolipoamide acetyltransferase component of pyruvate dehydrogenase complex</fullName>
        <ecNumber evidence="9">2.3.1.-</ecNumber>
    </recommendedName>
</protein>
<evidence type="ECO:0000256" key="1">
    <source>
        <dbReference type="ARBA" id="ARBA00001938"/>
    </source>
</evidence>
<feature type="domain" description="Lipoyl-binding" evidence="11">
    <location>
        <begin position="62"/>
        <end position="141"/>
    </location>
</feature>
<feature type="compositionally biased region" description="Basic and acidic residues" evidence="10">
    <location>
        <begin position="191"/>
        <end position="208"/>
    </location>
</feature>
<dbReference type="SUPFAM" id="SSF47005">
    <property type="entry name" value="Peripheral subunit-binding domain of 2-oxo acid dehydrogenase complex"/>
    <property type="match status" value="1"/>
</dbReference>
<dbReference type="InterPro" id="IPR001078">
    <property type="entry name" value="2-oxoacid_DH_actylTfrase"/>
</dbReference>
<dbReference type="PROSITE" id="PS00189">
    <property type="entry name" value="LIPOYL"/>
    <property type="match status" value="1"/>
</dbReference>
<proteinExistence type="inferred from homology"/>
<dbReference type="RefSeq" id="XP_066084286.1">
    <property type="nucleotide sequence ID" value="XM_066228189.1"/>
</dbReference>
<dbReference type="KEGG" id="ker:91103210"/>
<evidence type="ECO:0000256" key="4">
    <source>
        <dbReference type="ARBA" id="ARBA00022679"/>
    </source>
</evidence>
<evidence type="ECO:0000256" key="10">
    <source>
        <dbReference type="SAM" id="MobiDB-lite"/>
    </source>
</evidence>
<dbReference type="InterPro" id="IPR036625">
    <property type="entry name" value="E3-bd_dom_sf"/>
</dbReference>
<dbReference type="PANTHER" id="PTHR43178:SF5">
    <property type="entry name" value="LIPOAMIDE ACYLTRANSFERASE COMPONENT OF BRANCHED-CHAIN ALPHA-KETO ACID DEHYDROGENASE COMPLEX, MITOCHONDRIAL"/>
    <property type="match status" value="1"/>
</dbReference>
<evidence type="ECO:0000313" key="13">
    <source>
        <dbReference type="EMBL" id="WWD06319.1"/>
    </source>
</evidence>
<dbReference type="InterPro" id="IPR023213">
    <property type="entry name" value="CAT-like_dom_sf"/>
</dbReference>
<dbReference type="Pfam" id="PF02817">
    <property type="entry name" value="E3_binding"/>
    <property type="match status" value="1"/>
</dbReference>
<dbReference type="PANTHER" id="PTHR43178">
    <property type="entry name" value="DIHYDROLIPOAMIDE ACETYLTRANSFERASE COMPONENT OF PYRUVATE DEHYDROGENASE COMPLEX"/>
    <property type="match status" value="1"/>
</dbReference>
<dbReference type="GO" id="GO:0005759">
    <property type="term" value="C:mitochondrial matrix"/>
    <property type="evidence" value="ECO:0007669"/>
    <property type="project" value="UniProtKB-SubCell"/>
</dbReference>
<dbReference type="EC" id="2.3.1.-" evidence="9"/>
<dbReference type="AlphaFoldDB" id="A0AAX4KJI1"/>
<feature type="region of interest" description="Disordered" evidence="10">
    <location>
        <begin position="144"/>
        <end position="208"/>
    </location>
</feature>
<keyword evidence="7" id="KW-0496">Mitochondrion</keyword>
<dbReference type="GO" id="GO:0031405">
    <property type="term" value="F:lipoic acid binding"/>
    <property type="evidence" value="ECO:0007669"/>
    <property type="project" value="TreeGrafter"/>
</dbReference>
<feature type="region of interest" description="Disordered" evidence="10">
    <location>
        <begin position="223"/>
        <end position="259"/>
    </location>
</feature>
<feature type="compositionally biased region" description="Basic and acidic residues" evidence="10">
    <location>
        <begin position="244"/>
        <end position="256"/>
    </location>
</feature>
<dbReference type="PROSITE" id="PS51826">
    <property type="entry name" value="PSBD"/>
    <property type="match status" value="1"/>
</dbReference>
<dbReference type="Gene3D" id="3.30.559.10">
    <property type="entry name" value="Chloramphenicol acetyltransferase-like domain"/>
    <property type="match status" value="1"/>
</dbReference>
<dbReference type="EMBL" id="CP144089">
    <property type="protein sequence ID" value="WWD06319.1"/>
    <property type="molecule type" value="Genomic_DNA"/>
</dbReference>
<dbReference type="InterPro" id="IPR003016">
    <property type="entry name" value="2-oxoA_DH_lipoyl-BS"/>
</dbReference>
<comment type="similarity">
    <text evidence="3 9">Belongs to the 2-oxoacid dehydrogenase family.</text>
</comment>
<dbReference type="Gene3D" id="2.40.50.100">
    <property type="match status" value="1"/>
</dbReference>
<sequence length="599" mass="65792">MLKFRPVRTRIRFPSNLAGQIRYRSFASRGGPSTLARIRPNPHSLRTAYPVTHSSYFHNSTSTLAVSPFKLHDIGEGITEVEIIRWYVEDGQEVAEFEALCEVQSDKSVVELTSHANGIVKGIQKSAGEMVKVGQTLCEIHTAEATSEQEAPQDSVQPDQQPGTEELPESKPIANQGESPAVKAAEGLTETLEKSQEPGNTNEDRPQPIHEAEEHDPIRLQGEASILPSPPRPKQFSLNQVQARQDRSEECEDKNRKGNIKTSPAVRTLATKLGVDLSMVKGSGENGRITKQDVESHLSISNGSNPSSETGVKVRSYRDDLPEFTRVEFGRTRKIMFRALGEQGKIPHFGYSHTLNLTPLLPYLKASKPPTSNSRDKQGYIASDIPPELVTNPIIDEKGKTTILSFLVKGLILALQEHPIMRSRLKEDGEKRFLEIGRDGVIGVAVSDPRYGLLTPSLPSLSPTTSISTITSHLHSLRHAPNKPSTPANITISSVGGLGEATGAMPILPPGGGLAICAVGRAKWDMEWDLADGDESKGKSVWEMDKSMVERGGTRAVLRVPVGWSGDHRILEGAELISFTETWKKYIEQPWRWINVKSS</sequence>
<dbReference type="GO" id="GO:0045333">
    <property type="term" value="P:cellular respiration"/>
    <property type="evidence" value="ECO:0007669"/>
    <property type="project" value="UniProtKB-ARBA"/>
</dbReference>
<dbReference type="FunFam" id="2.40.50.100:FF:000013">
    <property type="entry name" value="Dihydrolipoamide acetyltransferase component of pyruvate dehydrogenase complex"/>
    <property type="match status" value="1"/>
</dbReference>
<dbReference type="CDD" id="cd06849">
    <property type="entry name" value="lipoyl_domain"/>
    <property type="match status" value="1"/>
</dbReference>
<gene>
    <name evidence="13" type="ORF">V865_004409</name>
</gene>
<dbReference type="InterPro" id="IPR004167">
    <property type="entry name" value="PSBD"/>
</dbReference>
<dbReference type="InterPro" id="IPR011053">
    <property type="entry name" value="Single_hybrid_motif"/>
</dbReference>
<feature type="domain" description="Peripheral subunit-binding (PSBD)" evidence="12">
    <location>
        <begin position="261"/>
        <end position="298"/>
    </location>
</feature>
<keyword evidence="8 9" id="KW-0012">Acyltransferase</keyword>
<dbReference type="Gene3D" id="4.10.320.10">
    <property type="entry name" value="E3-binding domain"/>
    <property type="match status" value="1"/>
</dbReference>
<dbReference type="GO" id="GO:0016407">
    <property type="term" value="F:acetyltransferase activity"/>
    <property type="evidence" value="ECO:0007669"/>
    <property type="project" value="TreeGrafter"/>
</dbReference>
<evidence type="ECO:0000256" key="9">
    <source>
        <dbReference type="RuleBase" id="RU003423"/>
    </source>
</evidence>
<reference evidence="13 14" key="1">
    <citation type="submission" date="2024-01" db="EMBL/GenBank/DDBJ databases">
        <title>Comparative genomics of Cryptococcus and Kwoniella reveals pathogenesis evolution and contrasting modes of karyotype evolution via chromosome fusion or intercentromeric recombination.</title>
        <authorList>
            <person name="Coelho M.A."/>
            <person name="David-Palma M."/>
            <person name="Shea T."/>
            <person name="Bowers K."/>
            <person name="McGinley-Smith S."/>
            <person name="Mohammad A.W."/>
            <person name="Gnirke A."/>
            <person name="Yurkov A.M."/>
            <person name="Nowrousian M."/>
            <person name="Sun S."/>
            <person name="Cuomo C.A."/>
            <person name="Heitman J."/>
        </authorList>
    </citation>
    <scope>NUCLEOTIDE SEQUENCE [LARGE SCALE GENOMIC DNA]</scope>
    <source>
        <strain evidence="13 14">PYCC6329</strain>
    </source>
</reference>
<dbReference type="Proteomes" id="UP001358614">
    <property type="component" value="Chromosome 1"/>
</dbReference>
<feature type="compositionally biased region" description="Polar residues" evidence="10">
    <location>
        <begin position="144"/>
        <end position="163"/>
    </location>
</feature>
<dbReference type="SUPFAM" id="SSF52777">
    <property type="entry name" value="CoA-dependent acyltransferases"/>
    <property type="match status" value="1"/>
</dbReference>
<evidence type="ECO:0000259" key="12">
    <source>
        <dbReference type="PROSITE" id="PS51826"/>
    </source>
</evidence>
<evidence type="ECO:0000256" key="6">
    <source>
        <dbReference type="ARBA" id="ARBA00022946"/>
    </source>
</evidence>
<keyword evidence="14" id="KW-1185">Reference proteome</keyword>
<dbReference type="SUPFAM" id="SSF51230">
    <property type="entry name" value="Single hybrid motif"/>
    <property type="match status" value="1"/>
</dbReference>
<name>A0AAX4KJI1_9TREE</name>
<evidence type="ECO:0000256" key="7">
    <source>
        <dbReference type="ARBA" id="ARBA00023128"/>
    </source>
</evidence>
<dbReference type="GeneID" id="91103210"/>
<dbReference type="InterPro" id="IPR050743">
    <property type="entry name" value="2-oxoacid_DH_E2_comp"/>
</dbReference>